<evidence type="ECO:0000256" key="5">
    <source>
        <dbReference type="ARBA" id="ARBA00022750"/>
    </source>
</evidence>
<dbReference type="Pfam" id="PF14223">
    <property type="entry name" value="Retrotran_gag_2"/>
    <property type="match status" value="1"/>
</dbReference>
<dbReference type="InterPro" id="IPR001584">
    <property type="entry name" value="Integrase_cat-core"/>
</dbReference>
<feature type="domain" description="Reverse transcriptase" evidence="11">
    <location>
        <begin position="1434"/>
        <end position="1613"/>
    </location>
</feature>
<feature type="domain" description="Integrase catalytic" evidence="12">
    <location>
        <begin position="548"/>
        <end position="715"/>
    </location>
</feature>
<keyword evidence="14" id="KW-1185">Reference proteome</keyword>
<dbReference type="InterPro" id="IPR043128">
    <property type="entry name" value="Rev_trsase/Diguanyl_cyclase"/>
</dbReference>
<keyword evidence="6" id="KW-0255">Endonuclease</keyword>
<dbReference type="InterPro" id="IPR001995">
    <property type="entry name" value="Peptidase_A2_cat"/>
</dbReference>
<dbReference type="Pfam" id="PF03732">
    <property type="entry name" value="Retrotrans_gag"/>
    <property type="match status" value="1"/>
</dbReference>
<dbReference type="InterPro" id="IPR050951">
    <property type="entry name" value="Retrovirus_Pol_polyprotein"/>
</dbReference>
<proteinExistence type="predicted"/>
<dbReference type="Gene3D" id="1.10.340.70">
    <property type="match status" value="2"/>
</dbReference>
<organism evidence="13 14">
    <name type="scientific">Cordylochernes scorpioides</name>
    <dbReference type="NCBI Taxonomy" id="51811"/>
    <lineage>
        <taxon>Eukaryota</taxon>
        <taxon>Metazoa</taxon>
        <taxon>Ecdysozoa</taxon>
        <taxon>Arthropoda</taxon>
        <taxon>Chelicerata</taxon>
        <taxon>Arachnida</taxon>
        <taxon>Pseudoscorpiones</taxon>
        <taxon>Cheliferoidea</taxon>
        <taxon>Chernetidae</taxon>
        <taxon>Cordylochernes</taxon>
    </lineage>
</organism>
<evidence type="ECO:0000256" key="2">
    <source>
        <dbReference type="ARBA" id="ARBA00022679"/>
    </source>
</evidence>
<dbReference type="CDD" id="cd09274">
    <property type="entry name" value="RNase_HI_RT_Ty3"/>
    <property type="match status" value="1"/>
</dbReference>
<evidence type="ECO:0000256" key="6">
    <source>
        <dbReference type="ARBA" id="ARBA00022759"/>
    </source>
</evidence>
<dbReference type="CDD" id="cd01647">
    <property type="entry name" value="RT_LTR"/>
    <property type="match status" value="2"/>
</dbReference>
<dbReference type="PANTHER" id="PTHR37984:SF5">
    <property type="entry name" value="PROTEIN NYNRIN-LIKE"/>
    <property type="match status" value="1"/>
</dbReference>
<evidence type="ECO:0000313" key="13">
    <source>
        <dbReference type="EMBL" id="UYV69903.1"/>
    </source>
</evidence>
<reference evidence="13 14" key="1">
    <citation type="submission" date="2022-01" db="EMBL/GenBank/DDBJ databases">
        <title>A chromosomal length assembly of Cordylochernes scorpioides.</title>
        <authorList>
            <person name="Zeh D."/>
            <person name="Zeh J."/>
        </authorList>
    </citation>
    <scope>NUCLEOTIDE SEQUENCE [LARGE SCALE GENOMIC DNA]</scope>
    <source>
        <strain evidence="13">IN4F17</strain>
        <tissue evidence="13">Whole Body</tissue>
    </source>
</reference>
<feature type="domain" description="Integrase catalytic" evidence="12">
    <location>
        <begin position="1962"/>
        <end position="2121"/>
    </location>
</feature>
<dbReference type="Proteomes" id="UP001235939">
    <property type="component" value="Chromosome 07"/>
</dbReference>
<accession>A0ABY6KM28</accession>
<evidence type="ECO:0000256" key="8">
    <source>
        <dbReference type="ARBA" id="ARBA00022918"/>
    </source>
</evidence>
<keyword evidence="2" id="KW-0808">Transferase</keyword>
<dbReference type="PROSITE" id="PS50878">
    <property type="entry name" value="RT_POL"/>
    <property type="match status" value="1"/>
</dbReference>
<dbReference type="EMBL" id="CP092869">
    <property type="protein sequence ID" value="UYV69903.1"/>
    <property type="molecule type" value="Genomic_DNA"/>
</dbReference>
<evidence type="ECO:0000259" key="12">
    <source>
        <dbReference type="PROSITE" id="PS50994"/>
    </source>
</evidence>
<feature type="region of interest" description="Disordered" evidence="9">
    <location>
        <begin position="2948"/>
        <end position="3017"/>
    </location>
</feature>
<protein>
    <recommendedName>
        <fullName evidence="1">RNA-directed DNA polymerase</fullName>
        <ecNumber evidence="1">2.7.7.49</ecNumber>
    </recommendedName>
</protein>
<name>A0ABY6KM28_9ARAC</name>
<keyword evidence="8" id="KW-0695">RNA-directed DNA polymerase</keyword>
<dbReference type="Pfam" id="PF25597">
    <property type="entry name" value="SH3_retrovirus"/>
    <property type="match status" value="1"/>
</dbReference>
<dbReference type="Gene3D" id="2.40.70.10">
    <property type="entry name" value="Acid Proteases"/>
    <property type="match status" value="1"/>
</dbReference>
<keyword evidence="7" id="KW-0378">Hydrolase</keyword>
<evidence type="ECO:0000256" key="7">
    <source>
        <dbReference type="ARBA" id="ARBA00022801"/>
    </source>
</evidence>
<dbReference type="Gene3D" id="3.30.70.270">
    <property type="match status" value="3"/>
</dbReference>
<dbReference type="Pfam" id="PF00078">
    <property type="entry name" value="RVT_1"/>
    <property type="match status" value="2"/>
</dbReference>
<evidence type="ECO:0000256" key="4">
    <source>
        <dbReference type="ARBA" id="ARBA00022722"/>
    </source>
</evidence>
<dbReference type="InterPro" id="IPR043502">
    <property type="entry name" value="DNA/RNA_pol_sf"/>
</dbReference>
<dbReference type="Pfam" id="PF22938">
    <property type="entry name" value="Integrase_p58_C"/>
    <property type="match status" value="1"/>
</dbReference>
<dbReference type="InterPro" id="IPR057670">
    <property type="entry name" value="SH3_retrovirus"/>
</dbReference>
<feature type="domain" description="Integrase catalytic" evidence="12">
    <location>
        <begin position="2698"/>
        <end position="2875"/>
    </location>
</feature>
<dbReference type="SUPFAM" id="SSF56672">
    <property type="entry name" value="DNA/RNA polymerases"/>
    <property type="match status" value="2"/>
</dbReference>
<dbReference type="Pfam" id="PF13975">
    <property type="entry name" value="gag-asp_proteas"/>
    <property type="match status" value="1"/>
</dbReference>
<dbReference type="InterPro" id="IPR041588">
    <property type="entry name" value="Integrase_H2C2"/>
</dbReference>
<feature type="non-terminal residue" evidence="13">
    <location>
        <position position="1"/>
    </location>
</feature>
<feature type="compositionally biased region" description="Polar residues" evidence="9">
    <location>
        <begin position="2948"/>
        <end position="2966"/>
    </location>
</feature>
<dbReference type="PROSITE" id="PS00141">
    <property type="entry name" value="ASP_PROTEASE"/>
    <property type="match status" value="1"/>
</dbReference>
<dbReference type="InterPro" id="IPR036397">
    <property type="entry name" value="RNaseH_sf"/>
</dbReference>
<dbReference type="Pfam" id="PF13976">
    <property type="entry name" value="gag_pre-integrs"/>
    <property type="match status" value="1"/>
</dbReference>
<keyword evidence="3" id="KW-0548">Nucleotidyltransferase</keyword>
<dbReference type="InterPro" id="IPR054722">
    <property type="entry name" value="PolX-like_BBD"/>
</dbReference>
<evidence type="ECO:0000256" key="3">
    <source>
        <dbReference type="ARBA" id="ARBA00022695"/>
    </source>
</evidence>
<feature type="compositionally biased region" description="Basic and acidic residues" evidence="9">
    <location>
        <begin position="2400"/>
        <end position="2416"/>
    </location>
</feature>
<dbReference type="Gene3D" id="3.30.420.10">
    <property type="entry name" value="Ribonuclease H-like superfamily/Ribonuclease H"/>
    <property type="match status" value="3"/>
</dbReference>
<dbReference type="Pfam" id="PF00665">
    <property type="entry name" value="rve"/>
    <property type="match status" value="2"/>
</dbReference>
<dbReference type="CDD" id="cd00303">
    <property type="entry name" value="retropepsin_like"/>
    <property type="match status" value="1"/>
</dbReference>
<dbReference type="InterPro" id="IPR054465">
    <property type="entry name" value="Integrase_p58-like_C"/>
</dbReference>
<evidence type="ECO:0000256" key="9">
    <source>
        <dbReference type="SAM" id="MobiDB-lite"/>
    </source>
</evidence>
<dbReference type="Gene3D" id="3.10.10.10">
    <property type="entry name" value="HIV Type 1 Reverse Transcriptase, subunit A, domain 1"/>
    <property type="match status" value="2"/>
</dbReference>
<dbReference type="InterPro" id="IPR021109">
    <property type="entry name" value="Peptidase_aspartic_dom_sf"/>
</dbReference>
<dbReference type="PANTHER" id="PTHR37984">
    <property type="entry name" value="PROTEIN CBG26694"/>
    <property type="match status" value="1"/>
</dbReference>
<keyword evidence="5" id="KW-0064">Aspartyl protease</keyword>
<feature type="region of interest" description="Disordered" evidence="9">
    <location>
        <begin position="2460"/>
        <end position="2498"/>
    </location>
</feature>
<feature type="domain" description="Peptidase A2" evidence="10">
    <location>
        <begin position="1136"/>
        <end position="1151"/>
    </location>
</feature>
<gene>
    <name evidence="13" type="ORF">LAZ67_7001153</name>
</gene>
<dbReference type="InterPro" id="IPR012337">
    <property type="entry name" value="RNaseH-like_sf"/>
</dbReference>
<dbReference type="Pfam" id="PF17921">
    <property type="entry name" value="Integrase_H2C2"/>
    <property type="match status" value="2"/>
</dbReference>
<dbReference type="PROSITE" id="PS50175">
    <property type="entry name" value="ASP_PROT_RETROV"/>
    <property type="match status" value="1"/>
</dbReference>
<dbReference type="Pfam" id="PF22936">
    <property type="entry name" value="Pol_BBD"/>
    <property type="match status" value="1"/>
</dbReference>
<sequence length="3049" mass="346933">MGDQKPSTVLAGMQHQAGRNFSDTVLKMLWTRRLPQDIRAALAASSETSLSKLAEMADNIHEAILPTVSAVDQPSTGHSAEAHQQLMTQIQDLHTQIEALKSSMDTPHNRYPNARYPTHNKKINAQTCCDSSYRHKGPPNAAKLRRLPTDKLAAAKKEFAFIMEKGICRPSKSPWASPLHLVPKRDGSLRPCGDYRKLNAATVPDRYPVPNIMDFASHLHGKKIFSTIDLVRVYHHVPVESRDIPKTAVITPFGLFEFQCMSFGLCNAAQTFQRLINEVLQGLDFAYAYIDDVLIASDSENQHVSHLQQFLVAFETTARRSTKSNAPSAKLQSNFWGLSSPTPKSCRTLNEYKQLKTSQSLILSENFGVFWITNLSYTPFNKIWTKPHSANVFHSISSGNSQVFHHIAGCENVPADFLSRVEPISHHQPYDLKSLAEAQAVDQELQALLTSENRSSIQLEKVQIPKTNISLYCDVTTAKPRPFVPASCRCIFFSAYHNLSHPEVRATTRMVTAHYVWPAVKNDCAHRTLACHRCQISKTTRHTRTPLQSFSPPDGRFSHVHIDLVGPLPPSENYRYIFTCVDRFTRWPEALPIQDITAKTVANAFLSVWISRFGVTTDQGRQFESALFGELTRLLGINRIRTSPYPPAANGLVERFHRQLKDSLRCHDSTSWSLKRPLVLLGIHSSLREDLNTTTAELVYGKPLPLPGTFFEDPPSASSPTEPWLEDFKRTMASLKSAPSKPHGNHHVYVPKPLETCSHVYLHRDLILPPLAPPCDGPYEVLFRKPKIYKLKIKKRSTWGREPILQPLPQLIEMEDDHRPTVSGSYLPCQRQRDPSTFSGDGNINPGQWLKEYERVSKYNRWDETMKLANVVFYLNGTAGRWFDNNEESLNSWRSFEDAFRGVFGLQEDSARRAEEVLKSRSQKAEESSESYIQEILSLCHQVNPRMEEGERVAHIIKGISEDTYQVLVAKDIQTVDEILKFCRHLTTVKQRRIGRTKFARLSNVMPISCVDDSDDLATLIRRIVREEIQKVFSAPEVINPLREVNALVQTVREEVSRALQPTRPQVNVPRKVSSPKTIPVASPSFQPFSHASECEKLSGAASNGGEVAIEENPPGYIAAKLKENFVMVEINGRKIKALVDSGADFSVISDKFRRELKTPLFKEPGPILKAANKNLIETLGKCVLNIEVNGLNISFEFVVMVECSHDIIFGWDFFKATEAVIDCGRNELHLGETSVLESREEENQRLFASDDFVIPPKSIKKISVINEEICGVRDVLVSTSKDLLLRKEVLIPNSLVTFRHGRGSIWVANGASWPQLIPSGMNMCTMESYENGNICNLIESSDKLQETQLKSREWSQKINLTLDPGLSEIQRLQLVSCLDEFIGIFDFGSTPIKPTSTVKHKINTGDQSPIKQRPYRVAPSERRLIQDEVNKMIENHIVKPSESPWSSPVILVRKKDGTWRFCVDYRRLNKITKKDVYPLPRIDDALDSLAGSSYFSTMDLRSGYWQIEVDEKDREKTAFITPDGLYEFQVMPFGLCNAPATFERMIDSVLGSLKWNMCLCYLDDIVVYAPTFEEHLRRLQLVLSCIQKAGLSLNHKKCLFGSRRIKILGHLVDANGIHPDPDKVEAVSKFPRPRNISELKSFLGLCSYYRRFIENFAGKARSLHDLLKTEKQFYWDAAQEKAFEVLKTALISEPVLGHFDESADTHLHTDASGHGIGAVLLQIQGGKERPIAYASRSLTKAENNYSTTEKECLAVVWSISKFRPYLFGRPFTVVTDHHSLCWLVGQKDPSGRLARWALKLQEFDVTVIYKSGRKHKDADCLSRSPLENDQPSAVMSLTNVDIEQTKDPDLAKIIDNLNSGYTRKEFSIIDGILYKKNYSTTGRPWLMMIPKHLRSEVMADLHDAPTAGHLGFARTYDKVKKRFYWPGLYRTVRQYVSHCRECQRRKKLPRRPAGQLVSIPPVEKPFYKVGVDLLGRFPVSKDGNRWIIVCTDYMTRYAITKAIPDGGAIETAKFLVEDVILKHGAPREMITDRGRNFISQVIKEINALCGIVHRFTTAYHPQTNGLTERFNKTLGDMLSMYTGVEQKDWDQVLPYVTFAYNTAKQEATGYTPFFLVHAREAETYIDAVLPYLPDEISNDYVGELVTRAEEARQLSRSRLLQSQAKDRRLYDQKHTPVYYQKDDLVWVFTPIRKVGLSEKLLKRYFGPYKVTKKLSEVTYEVEPVDPSPRSRKAKDIVHVIRMKPYLDPEEQHSILLGNTSHEPKIEWKKKDSKARAIINLSIADSQIVHVKNLLTAKATWDTLKNIYERKTLSGKIYLLRKLYSLKLEEDKDMQQHITTMMELVDKLRTIGETLKDSHITAILLCSLPKSYSNLITMLESRPDDELTLEFTKNKLLDEHTRRVESSKDESTESKALKSLHRASSQRREKEKKSCSFCHKPNHSKEECWHYQKRNNSNKEYKYENFRRGNVPKYTNQSSVTQEQSTNQRTTKGPNPKALNCTQREASVHNWFVDSGATSHMAYDESFFTELNREQTQNVVVANGNKLQVKGIGQGEIKVITPQGKTDTLLLTKVLYIPELTDNLLSVSAATSNGCKVTFNRDWCTIERDNTALANGILDNGMYRLHLDDNPQTRTFKANVAKQNHCKNKNCLMLWHDRLGHRNIESIKKIRNENLARGLSLNNCSHSTDCVQCIQGKLTETPFPKKTEYRATETLQLVHSDICGPLPTNSLSGKRYFITFTDDYSRYTKIYLLKGKDEAYEKIKDYVISAHTEFGKNIQTIRTDNGREYVNRQVEDFLNQSGIKHQLTVPYSPAQNGVAERKNRSLMEMTRCMLFDSGLPQSLWAEAVTTANYLHNRIPSKATDKTPFELWTNRKPSLKHLKRFGCKAFAYIPKIKRNKLDSKVIEGIFLGYDDRSKGYRILHDTDNITISRSVKFIEKENGFHLASTKTTSPQVLSTDLTSSNHIGNAEESQEPGTQSENLEDSETEDYLQPGTSTGTQVVTQRRSTRPTKGIPPIRNDYMLYKTEAQDILTKPLPRPTFEKLRYNLV</sequence>
<dbReference type="InterPro" id="IPR005162">
    <property type="entry name" value="Retrotrans_gag_dom"/>
</dbReference>
<dbReference type="EC" id="2.7.7.49" evidence="1"/>
<dbReference type="InterPro" id="IPR041373">
    <property type="entry name" value="RT_RNaseH"/>
</dbReference>
<evidence type="ECO:0000313" key="14">
    <source>
        <dbReference type="Proteomes" id="UP001235939"/>
    </source>
</evidence>
<feature type="compositionally biased region" description="Polar residues" evidence="9">
    <location>
        <begin position="2993"/>
        <end position="3005"/>
    </location>
</feature>
<feature type="region of interest" description="Disordered" evidence="9">
    <location>
        <begin position="2400"/>
        <end position="2437"/>
    </location>
</feature>
<dbReference type="InterPro" id="IPR025724">
    <property type="entry name" value="GAG-pre-integrase_dom"/>
</dbReference>
<evidence type="ECO:0000256" key="1">
    <source>
        <dbReference type="ARBA" id="ARBA00012493"/>
    </source>
</evidence>
<dbReference type="SUPFAM" id="SSF53098">
    <property type="entry name" value="Ribonuclease H-like"/>
    <property type="match status" value="3"/>
</dbReference>
<keyword evidence="4" id="KW-0540">Nuclease</keyword>
<dbReference type="PROSITE" id="PS50994">
    <property type="entry name" value="INTEGRASE"/>
    <property type="match status" value="3"/>
</dbReference>
<dbReference type="InterPro" id="IPR000477">
    <property type="entry name" value="RT_dom"/>
</dbReference>
<dbReference type="SUPFAM" id="SSF50630">
    <property type="entry name" value="Acid proteases"/>
    <property type="match status" value="1"/>
</dbReference>
<dbReference type="Pfam" id="PF17917">
    <property type="entry name" value="RT_RNaseH"/>
    <property type="match status" value="1"/>
</dbReference>
<feature type="compositionally biased region" description="Polar residues" evidence="9">
    <location>
        <begin position="2473"/>
        <end position="2493"/>
    </location>
</feature>
<keyword evidence="5" id="KW-0645">Protease</keyword>
<evidence type="ECO:0000259" key="11">
    <source>
        <dbReference type="PROSITE" id="PS50878"/>
    </source>
</evidence>
<dbReference type="InterPro" id="IPR001969">
    <property type="entry name" value="Aspartic_peptidase_AS"/>
</dbReference>
<evidence type="ECO:0000259" key="10">
    <source>
        <dbReference type="PROSITE" id="PS50175"/>
    </source>
</evidence>